<dbReference type="EMBL" id="MBLM01000145">
    <property type="protein sequence ID" value="OHV31397.1"/>
    <property type="molecule type" value="Genomic_DNA"/>
</dbReference>
<dbReference type="InterPro" id="IPR010699">
    <property type="entry name" value="DUF1275"/>
</dbReference>
<keyword evidence="2" id="KW-0472">Membrane</keyword>
<protein>
    <recommendedName>
        <fullName evidence="5">DUF1275 domain-containing protein</fullName>
    </recommendedName>
</protein>
<dbReference type="PANTHER" id="PTHR37314:SF4">
    <property type="entry name" value="UPF0700 TRANSMEMBRANE PROTEIN YOAK"/>
    <property type="match status" value="1"/>
</dbReference>
<feature type="compositionally biased region" description="Pro residues" evidence="1">
    <location>
        <begin position="232"/>
        <end position="252"/>
    </location>
</feature>
<feature type="region of interest" description="Disordered" evidence="1">
    <location>
        <begin position="226"/>
        <end position="252"/>
    </location>
</feature>
<evidence type="ECO:0000256" key="1">
    <source>
        <dbReference type="SAM" id="MobiDB-lite"/>
    </source>
</evidence>
<feature type="transmembrane region" description="Helical" evidence="2">
    <location>
        <begin position="12"/>
        <end position="35"/>
    </location>
</feature>
<reference evidence="4" key="1">
    <citation type="submission" date="2016-07" db="EMBL/GenBank/DDBJ databases">
        <title>Sequence Frankia sp. strain CcI1.17.</title>
        <authorList>
            <person name="Ghodhbane-Gtari F."/>
            <person name="Swanson E."/>
            <person name="Gueddou A."/>
            <person name="Morris K."/>
            <person name="Hezbri K."/>
            <person name="Ktari A."/>
            <person name="Nouioui I."/>
            <person name="Abebe-Akele F."/>
            <person name="Simpson S."/>
            <person name="Thomas K."/>
            <person name="Gtari M."/>
            <person name="Tisa L.S."/>
            <person name="Hurst S."/>
        </authorList>
    </citation>
    <scope>NUCLEOTIDE SEQUENCE [LARGE SCALE GENOMIC DNA]</scope>
    <source>
        <strain evidence="4">Cc1.17</strain>
    </source>
</reference>
<dbReference type="PANTHER" id="PTHR37314">
    <property type="entry name" value="SLR0142 PROTEIN"/>
    <property type="match status" value="1"/>
</dbReference>
<feature type="transmembrane region" description="Helical" evidence="2">
    <location>
        <begin position="41"/>
        <end position="61"/>
    </location>
</feature>
<dbReference type="AlphaFoldDB" id="A0A1S1QCN2"/>
<accession>A0A1S1QCN2</accession>
<name>A0A1S1QCN2_9ACTN</name>
<dbReference type="OrthoDB" id="4272751at2"/>
<feature type="transmembrane region" description="Helical" evidence="2">
    <location>
        <begin position="73"/>
        <end position="95"/>
    </location>
</feature>
<proteinExistence type="predicted"/>
<gene>
    <name evidence="3" type="ORF">CC117_26345</name>
</gene>
<sequence length="252" mass="25929">MTALTGLIDSMTFLGLGEVFVANMTGNVAVLGFSLAGASGISGVLSLDALLCFVAGALVGGRIGTRFDHHARLWLGTVTLVQAVLVATALIFAAFPLSEELQVAVDAGGRLIKTHSSPADYMLVSMLAFGMGLQHATAQRLARPEIPTNVLTTTITTFAIQTRLGGGRGSRGLRQLAGPALLLGSAAVGALGFLRMSTLFPLICGLVLVATSFGLVTARPALVQAHPRRVSDPPPPPPTPPPAPPPARSVRP</sequence>
<evidence type="ECO:0000313" key="4">
    <source>
        <dbReference type="Proteomes" id="UP000179627"/>
    </source>
</evidence>
<feature type="transmembrane region" description="Helical" evidence="2">
    <location>
        <begin position="200"/>
        <end position="222"/>
    </location>
</feature>
<evidence type="ECO:0008006" key="5">
    <source>
        <dbReference type="Google" id="ProtNLM"/>
    </source>
</evidence>
<evidence type="ECO:0000256" key="2">
    <source>
        <dbReference type="SAM" id="Phobius"/>
    </source>
</evidence>
<dbReference type="Pfam" id="PF06912">
    <property type="entry name" value="DUF1275"/>
    <property type="match status" value="1"/>
</dbReference>
<dbReference type="Proteomes" id="UP000179627">
    <property type="component" value="Unassembled WGS sequence"/>
</dbReference>
<evidence type="ECO:0000313" key="3">
    <source>
        <dbReference type="EMBL" id="OHV31397.1"/>
    </source>
</evidence>
<keyword evidence="2" id="KW-0812">Transmembrane</keyword>
<keyword evidence="2" id="KW-1133">Transmembrane helix</keyword>
<organism evidence="3 4">
    <name type="scientific">Parafrankia colletiae</name>
    <dbReference type="NCBI Taxonomy" id="573497"/>
    <lineage>
        <taxon>Bacteria</taxon>
        <taxon>Bacillati</taxon>
        <taxon>Actinomycetota</taxon>
        <taxon>Actinomycetes</taxon>
        <taxon>Frankiales</taxon>
        <taxon>Frankiaceae</taxon>
        <taxon>Parafrankia</taxon>
    </lineage>
</organism>
<keyword evidence="4" id="KW-1185">Reference proteome</keyword>
<feature type="transmembrane region" description="Helical" evidence="2">
    <location>
        <begin position="176"/>
        <end position="194"/>
    </location>
</feature>
<comment type="caution">
    <text evidence="3">The sequence shown here is derived from an EMBL/GenBank/DDBJ whole genome shotgun (WGS) entry which is preliminary data.</text>
</comment>